<accession>A0AAD1VNT7</accession>
<organism evidence="3 4">
    <name type="scientific">Pelobates cultripes</name>
    <name type="common">Western spadefoot toad</name>
    <dbReference type="NCBI Taxonomy" id="61616"/>
    <lineage>
        <taxon>Eukaryota</taxon>
        <taxon>Metazoa</taxon>
        <taxon>Chordata</taxon>
        <taxon>Craniata</taxon>
        <taxon>Vertebrata</taxon>
        <taxon>Euteleostomi</taxon>
        <taxon>Amphibia</taxon>
        <taxon>Batrachia</taxon>
        <taxon>Anura</taxon>
        <taxon>Pelobatoidea</taxon>
        <taxon>Pelobatidae</taxon>
        <taxon>Pelobates</taxon>
    </lineage>
</organism>
<dbReference type="CDD" id="cd17153">
    <property type="entry name" value="DCX2_DCDC2B"/>
    <property type="match status" value="1"/>
</dbReference>
<dbReference type="SUPFAM" id="SSF89837">
    <property type="entry name" value="Doublecortin (DC)"/>
    <property type="match status" value="2"/>
</dbReference>
<evidence type="ECO:0000256" key="1">
    <source>
        <dbReference type="ARBA" id="ARBA00022737"/>
    </source>
</evidence>
<dbReference type="FunFam" id="3.10.20.230:FF:000011">
    <property type="entry name" value="Doublecortin domain containing 2B"/>
    <property type="match status" value="1"/>
</dbReference>
<evidence type="ECO:0000313" key="4">
    <source>
        <dbReference type="Proteomes" id="UP001295444"/>
    </source>
</evidence>
<keyword evidence="1" id="KW-0677">Repeat</keyword>
<dbReference type="GO" id="GO:0005874">
    <property type="term" value="C:microtubule"/>
    <property type="evidence" value="ECO:0007669"/>
    <property type="project" value="TreeGrafter"/>
</dbReference>
<feature type="domain" description="Doublecortin" evidence="2">
    <location>
        <begin position="133"/>
        <end position="215"/>
    </location>
</feature>
<reference evidence="3" key="1">
    <citation type="submission" date="2022-03" db="EMBL/GenBank/DDBJ databases">
        <authorList>
            <person name="Alioto T."/>
            <person name="Alioto T."/>
            <person name="Gomez Garrido J."/>
        </authorList>
    </citation>
    <scope>NUCLEOTIDE SEQUENCE</scope>
</reference>
<evidence type="ECO:0000313" key="3">
    <source>
        <dbReference type="EMBL" id="CAH2222283.1"/>
    </source>
</evidence>
<keyword evidence="4" id="KW-1185">Reference proteome</keyword>
<proteinExistence type="predicted"/>
<dbReference type="PROSITE" id="PS50309">
    <property type="entry name" value="DC"/>
    <property type="match status" value="2"/>
</dbReference>
<dbReference type="FunFam" id="3.10.20.230:FF:000004">
    <property type="entry name" value="Doublecortin domain containing 2"/>
    <property type="match status" value="1"/>
</dbReference>
<dbReference type="Pfam" id="PF03607">
    <property type="entry name" value="DCX"/>
    <property type="match status" value="2"/>
</dbReference>
<feature type="domain" description="Doublecortin" evidence="2">
    <location>
        <begin position="15"/>
        <end position="97"/>
    </location>
</feature>
<evidence type="ECO:0000259" key="2">
    <source>
        <dbReference type="PROSITE" id="PS50309"/>
    </source>
</evidence>
<dbReference type="Proteomes" id="UP001295444">
    <property type="component" value="Chromosome 01"/>
</dbReference>
<dbReference type="PANTHER" id="PTHR23004">
    <property type="entry name" value="DOUBLECORTIN DOMAIN CONTAINING 2"/>
    <property type="match status" value="1"/>
</dbReference>
<dbReference type="InterPro" id="IPR003533">
    <property type="entry name" value="Doublecortin_dom"/>
</dbReference>
<dbReference type="InterPro" id="IPR036572">
    <property type="entry name" value="Doublecortin_dom_sf"/>
</dbReference>
<dbReference type="GO" id="GO:0005815">
    <property type="term" value="C:microtubule organizing center"/>
    <property type="evidence" value="ECO:0007669"/>
    <property type="project" value="TreeGrafter"/>
</dbReference>
<dbReference type="Gene3D" id="3.10.20.230">
    <property type="entry name" value="Doublecortin domain"/>
    <property type="match status" value="2"/>
</dbReference>
<gene>
    <name evidence="3" type="ORF">PECUL_23A008671</name>
</gene>
<dbReference type="GO" id="GO:0035556">
    <property type="term" value="P:intracellular signal transduction"/>
    <property type="evidence" value="ECO:0007669"/>
    <property type="project" value="InterPro"/>
</dbReference>
<name>A0AAD1VNT7_PELCU</name>
<sequence length="359" mass="40454">MMSSPSGVQVLPHAKNVMVFRNGDPFHKGRRMVVNEKQYVTFDAFLNDVTSSIQAPAAVRNIYTPLNGHRVGSINDLLNKGQYVAGGTEKFRKLDYLHTEVKPPAVPKSRDTQQVPRQAEIPSRWREDNHLPCIIHVFRNGDLRTPPFRLIIATSILREWELVLTLLTEKANLYSGAVRRLCTLDGVSLSSGSELVSGEYYVAVGSEKYKCLPYEELLTLHGDKTRKNVKRRIPKAGVGKVYSVSQEGASDSALIGPPEQGHGRRVWSTGVDAKEEESIFYAKPVRARPTQKKKTDQETNEGEGVFKVTKTRRELEGAKEVKEDKHTRVEVPVDQRVAEVVQEEDIPKNRRTEKKEDVN</sequence>
<dbReference type="EMBL" id="OW240912">
    <property type="protein sequence ID" value="CAH2222283.1"/>
    <property type="molecule type" value="Genomic_DNA"/>
</dbReference>
<dbReference type="SMART" id="SM00537">
    <property type="entry name" value="DCX"/>
    <property type="match status" value="2"/>
</dbReference>
<protein>
    <submittedName>
        <fullName evidence="3">Doublecortin domain-containing 2B</fullName>
    </submittedName>
</protein>
<dbReference type="PANTHER" id="PTHR23004:SF10">
    <property type="entry name" value="DOUBLECORTIN DOMAIN-CONTAINING PROTEIN 2B"/>
    <property type="match status" value="1"/>
</dbReference>
<dbReference type="AlphaFoldDB" id="A0AAD1VNT7"/>